<keyword evidence="3" id="KW-1185">Reference proteome</keyword>
<sequence length="53" mass="6292">MNKLLDKIINEEIDKIVVLYKDRLLRFGFELIENIANKFGVTIEIIDNTKKNR</sequence>
<gene>
    <name evidence="2" type="ORF">SAMN02745164_01572</name>
</gene>
<dbReference type="OrthoDB" id="460054at2"/>
<proteinExistence type="predicted"/>
<name>A0A1M4Y200_MARH1</name>
<evidence type="ECO:0000259" key="1">
    <source>
        <dbReference type="PROSITE" id="PS51736"/>
    </source>
</evidence>
<dbReference type="PROSITE" id="PS51736">
    <property type="entry name" value="RECOMBINASES_3"/>
    <property type="match status" value="1"/>
</dbReference>
<dbReference type="AlphaFoldDB" id="A0A1M4Y200"/>
<dbReference type="Gene3D" id="3.40.50.1390">
    <property type="entry name" value="Resolvase, N-terminal catalytic domain"/>
    <property type="match status" value="1"/>
</dbReference>
<comment type="caution">
    <text evidence="2">The sequence shown here is derived from an EMBL/GenBank/DDBJ whole genome shotgun (WGS) entry which is preliminary data.</text>
</comment>
<dbReference type="STRING" id="1122195.SAMN02745164_01572"/>
<dbReference type="EMBL" id="FQUI01000027">
    <property type="protein sequence ID" value="SHE99864.1"/>
    <property type="molecule type" value="Genomic_DNA"/>
</dbReference>
<dbReference type="GO" id="GO:0000150">
    <property type="term" value="F:DNA strand exchange activity"/>
    <property type="evidence" value="ECO:0007669"/>
    <property type="project" value="InterPro"/>
</dbReference>
<protein>
    <recommendedName>
        <fullName evidence="1">Resolvase/invertase-type recombinase catalytic domain-containing protein</fullName>
    </recommendedName>
</protein>
<evidence type="ECO:0000313" key="2">
    <source>
        <dbReference type="EMBL" id="SHE99864.1"/>
    </source>
</evidence>
<reference evidence="2" key="1">
    <citation type="submission" date="2016-11" db="EMBL/GenBank/DDBJ databases">
        <authorList>
            <person name="Varghese N."/>
            <person name="Submissions S."/>
        </authorList>
    </citation>
    <scope>NUCLEOTIDE SEQUENCE [LARGE SCALE GENOMIC DNA]</scope>
    <source>
        <strain evidence="2">DSM 16785</strain>
    </source>
</reference>
<accession>A0A1M4Y200</accession>
<dbReference type="InterPro" id="IPR036162">
    <property type="entry name" value="Resolvase-like_N_sf"/>
</dbReference>
<feature type="domain" description="Resolvase/invertase-type recombinase catalytic" evidence="1">
    <location>
        <begin position="1"/>
        <end position="53"/>
    </location>
</feature>
<dbReference type="InterPro" id="IPR006119">
    <property type="entry name" value="Resolv_N"/>
</dbReference>
<dbReference type="SUPFAM" id="SSF53041">
    <property type="entry name" value="Resolvase-like"/>
    <property type="match status" value="1"/>
</dbReference>
<dbReference type="GO" id="GO:0003677">
    <property type="term" value="F:DNA binding"/>
    <property type="evidence" value="ECO:0007669"/>
    <property type="project" value="InterPro"/>
</dbReference>
<organism evidence="2 3">
    <name type="scientific">Marinitoga hydrogenitolerans (strain DSM 16785 / JCM 12826 / AT1271)</name>
    <dbReference type="NCBI Taxonomy" id="1122195"/>
    <lineage>
        <taxon>Bacteria</taxon>
        <taxon>Thermotogati</taxon>
        <taxon>Thermotogota</taxon>
        <taxon>Thermotogae</taxon>
        <taxon>Petrotogales</taxon>
        <taxon>Petrotogaceae</taxon>
        <taxon>Marinitoga</taxon>
    </lineage>
</organism>
<dbReference type="Proteomes" id="UP000184334">
    <property type="component" value="Unassembled WGS sequence"/>
</dbReference>
<evidence type="ECO:0000313" key="3">
    <source>
        <dbReference type="Proteomes" id="UP000184334"/>
    </source>
</evidence>